<sequence>MSAILDTAKLQTPSEQQQVHYISDNLYSLGTLSCAICGHAFPICTNAWQRSSCGWCGTLHEPGTHSAFQNHLRTSNGTNGGVNACKKACSLNTSAALLFTEKEVTAAMEHIRQTLGDCAGAGAASSSAAAPGTAGRFQRIGNTEVDNRIIEEAFCETCGVHTLCKTFARQTRSADEGQTIFFQCTKCGSEWQQNS</sequence>
<comment type="caution">
    <text evidence="6">The sequence shown here is derived from an EMBL/GenBank/DDBJ whole genome shotgun (WGS) entry which is preliminary data.</text>
</comment>
<dbReference type="AlphaFoldDB" id="A0A836I5D1"/>
<feature type="domain" description="TFIIS-type" evidence="5">
    <location>
        <begin position="151"/>
        <end position="192"/>
    </location>
</feature>
<keyword evidence="7" id="KW-1185">Reference proteome</keyword>
<dbReference type="SUPFAM" id="SSF57783">
    <property type="entry name" value="Zinc beta-ribbon"/>
    <property type="match status" value="1"/>
</dbReference>
<dbReference type="SMART" id="SM00440">
    <property type="entry name" value="ZnF_C2C2"/>
    <property type="match status" value="1"/>
</dbReference>
<dbReference type="PROSITE" id="PS51133">
    <property type="entry name" value="ZF_TFIIS_2"/>
    <property type="match status" value="1"/>
</dbReference>
<keyword evidence="1" id="KW-0479">Metal-binding</keyword>
<dbReference type="GO" id="GO:0006351">
    <property type="term" value="P:DNA-templated transcription"/>
    <property type="evidence" value="ECO:0007669"/>
    <property type="project" value="InterPro"/>
</dbReference>
<evidence type="ECO:0000259" key="5">
    <source>
        <dbReference type="PROSITE" id="PS51133"/>
    </source>
</evidence>
<evidence type="ECO:0000313" key="7">
    <source>
        <dbReference type="Proteomes" id="UP000674318"/>
    </source>
</evidence>
<accession>A0A836I5D1</accession>
<dbReference type="RefSeq" id="XP_067752899.1">
    <property type="nucleotide sequence ID" value="XM_067896742.1"/>
</dbReference>
<dbReference type="OrthoDB" id="10056816at2759"/>
<dbReference type="Pfam" id="PF01096">
    <property type="entry name" value="Zn_ribbon_TFIIS"/>
    <property type="match status" value="1"/>
</dbReference>
<organism evidence="6 7">
    <name type="scientific">Porcisia hertigi</name>
    <dbReference type="NCBI Taxonomy" id="2761500"/>
    <lineage>
        <taxon>Eukaryota</taxon>
        <taxon>Discoba</taxon>
        <taxon>Euglenozoa</taxon>
        <taxon>Kinetoplastea</taxon>
        <taxon>Metakinetoplastina</taxon>
        <taxon>Trypanosomatida</taxon>
        <taxon>Trypanosomatidae</taxon>
        <taxon>Leishmaniinae</taxon>
        <taxon>Porcisia</taxon>
    </lineage>
</organism>
<dbReference type="EMBL" id="JAFJZO010000036">
    <property type="protein sequence ID" value="KAG5490571.1"/>
    <property type="molecule type" value="Genomic_DNA"/>
</dbReference>
<dbReference type="Proteomes" id="UP000674318">
    <property type="component" value="Unassembled WGS sequence"/>
</dbReference>
<dbReference type="GO" id="GO:0003676">
    <property type="term" value="F:nucleic acid binding"/>
    <property type="evidence" value="ECO:0007669"/>
    <property type="project" value="InterPro"/>
</dbReference>
<reference evidence="6 7" key="1">
    <citation type="submission" date="2021-02" db="EMBL/GenBank/DDBJ databases">
        <title>Porcisia hertigi Genome sequencing and assembly.</title>
        <authorList>
            <person name="Almutairi H."/>
            <person name="Gatherer D."/>
        </authorList>
    </citation>
    <scope>NUCLEOTIDE SEQUENCE [LARGE SCALE GENOMIC DNA]</scope>
    <source>
        <strain evidence="6 7">C119</strain>
    </source>
</reference>
<evidence type="ECO:0000256" key="1">
    <source>
        <dbReference type="ARBA" id="ARBA00022723"/>
    </source>
</evidence>
<dbReference type="KEGG" id="phet:94286819"/>
<name>A0A836I5D1_9TRYP</name>
<dbReference type="InterPro" id="IPR001222">
    <property type="entry name" value="Znf_TFIIS"/>
</dbReference>
<dbReference type="GO" id="GO:0008270">
    <property type="term" value="F:zinc ion binding"/>
    <property type="evidence" value="ECO:0007669"/>
    <property type="project" value="UniProtKB-KW"/>
</dbReference>
<gene>
    <name evidence="6" type="ORF">JKF63_00691</name>
</gene>
<keyword evidence="2 4" id="KW-0863">Zinc-finger</keyword>
<dbReference type="Gene3D" id="2.20.25.10">
    <property type="match status" value="1"/>
</dbReference>
<dbReference type="GeneID" id="94286819"/>
<evidence type="ECO:0000313" key="6">
    <source>
        <dbReference type="EMBL" id="KAG5490571.1"/>
    </source>
</evidence>
<evidence type="ECO:0000256" key="2">
    <source>
        <dbReference type="ARBA" id="ARBA00022771"/>
    </source>
</evidence>
<proteinExistence type="predicted"/>
<keyword evidence="3" id="KW-0862">Zinc</keyword>
<evidence type="ECO:0000256" key="3">
    <source>
        <dbReference type="ARBA" id="ARBA00022833"/>
    </source>
</evidence>
<evidence type="ECO:0000256" key="4">
    <source>
        <dbReference type="PROSITE-ProRule" id="PRU00472"/>
    </source>
</evidence>
<protein>
    <recommendedName>
        <fullName evidence="5">TFIIS-type domain-containing protein</fullName>
    </recommendedName>
</protein>